<protein>
    <submittedName>
        <fullName evidence="1">Replication factor C small subunit</fullName>
    </submittedName>
</protein>
<accession>A0ACC6TQ47</accession>
<gene>
    <name evidence="1" type="ORF">TQ35_0007115</name>
</gene>
<dbReference type="Proteomes" id="UP000053480">
    <property type="component" value="Unassembled WGS sequence"/>
</dbReference>
<comment type="caution">
    <text evidence="1">The sequence shown here is derived from an EMBL/GenBank/DDBJ whole genome shotgun (WGS) entry which is preliminary data.</text>
</comment>
<sequence>MVEASEEVLWAEKYRPRTLDDIVNQTDIVNRLKKFVQEKNMPHLLFAGPPGTGKTTAALALVHDLYGENYEQFFLELNASDERGIDVIRNKVKEFARTMIPSNVPFKVILLDEADNMTADAQQALRRTMEMYTETTRFILACNYLSKIIDPIQSRTALFRFYPLKKEDVVGRLEYIAKNEKVSYDPKALETIYEVTMGDMRKSINILQAASSYGKVTVETVYKVLGFAQPKEVRDMLNLALKGKFLDAREKLRSLIVTYGLSGEDIVKQVHRELTSNEIQIPEELRVLLMDYVGEVEFRIIEGADDEIQLSSLLAKIAIYGNKYLGNSNE</sequence>
<evidence type="ECO:0000313" key="2">
    <source>
        <dbReference type="Proteomes" id="UP000053480"/>
    </source>
</evidence>
<dbReference type="EMBL" id="JZWS03000009">
    <property type="protein sequence ID" value="MEW9491950.1"/>
    <property type="molecule type" value="Genomic_DNA"/>
</dbReference>
<name>A0ACC6TQ47_9CREN</name>
<organism evidence="1 2">
    <name type="scientific">Candidatus Aramenus sulfurataquae</name>
    <dbReference type="NCBI Taxonomy" id="1326980"/>
    <lineage>
        <taxon>Archaea</taxon>
        <taxon>Thermoproteota</taxon>
        <taxon>Thermoprotei</taxon>
        <taxon>Sulfolobales</taxon>
        <taxon>Sulfolobaceae</taxon>
        <taxon>Candidatus Aramenus</taxon>
    </lineage>
</organism>
<reference evidence="1" key="1">
    <citation type="submission" date="2024-07" db="EMBL/GenBank/DDBJ databases">
        <title>Metagenome and Metagenome-Assembled Genomes of Archaea from a hot spring from the geothermal field of Los Azufres, Mexico.</title>
        <authorList>
            <person name="Marin-Paredes R."/>
            <person name="Martinez-Romero E."/>
            <person name="Servin-Garciduenas L.E."/>
        </authorList>
    </citation>
    <scope>NUCLEOTIDE SEQUENCE</scope>
    <source>
        <strain evidence="1">AZ1-454</strain>
    </source>
</reference>
<evidence type="ECO:0000313" key="1">
    <source>
        <dbReference type="EMBL" id="MEW9491950.1"/>
    </source>
</evidence>
<proteinExistence type="predicted"/>